<evidence type="ECO:0000313" key="3">
    <source>
        <dbReference type="EMBL" id="MBG6139992.1"/>
    </source>
</evidence>
<accession>A0A8J7KST9</accession>
<keyword evidence="1" id="KW-0732">Signal</keyword>
<evidence type="ECO:0000256" key="1">
    <source>
        <dbReference type="SAM" id="SignalP"/>
    </source>
</evidence>
<name>A0A8J7KST9_9ACTN</name>
<protein>
    <recommendedName>
        <fullName evidence="2">Calcineurin-like phosphoesterase domain-containing protein</fullName>
    </recommendedName>
</protein>
<reference evidence="3" key="1">
    <citation type="submission" date="2020-11" db="EMBL/GenBank/DDBJ databases">
        <title>Sequencing the genomes of 1000 actinobacteria strains.</title>
        <authorList>
            <person name="Klenk H.-P."/>
        </authorList>
    </citation>
    <scope>NUCLEOTIDE SEQUENCE</scope>
    <source>
        <strain evidence="3">DSM 45356</strain>
    </source>
</reference>
<dbReference type="RefSeq" id="WP_197006582.1">
    <property type="nucleotide sequence ID" value="NZ_BONS01000006.1"/>
</dbReference>
<dbReference type="Proteomes" id="UP000622552">
    <property type="component" value="Unassembled WGS sequence"/>
</dbReference>
<evidence type="ECO:0000313" key="4">
    <source>
        <dbReference type="Proteomes" id="UP000622552"/>
    </source>
</evidence>
<comment type="caution">
    <text evidence="3">The sequence shown here is derived from an EMBL/GenBank/DDBJ whole genome shotgun (WGS) entry which is preliminary data.</text>
</comment>
<gene>
    <name evidence="3" type="ORF">IW245_006186</name>
</gene>
<dbReference type="EMBL" id="JADOUF010000001">
    <property type="protein sequence ID" value="MBG6139992.1"/>
    <property type="molecule type" value="Genomic_DNA"/>
</dbReference>
<dbReference type="Gene3D" id="3.60.21.10">
    <property type="match status" value="1"/>
</dbReference>
<feature type="chain" id="PRO_5039644749" description="Calcineurin-like phosphoesterase domain-containing protein" evidence="1">
    <location>
        <begin position="26"/>
        <end position="410"/>
    </location>
</feature>
<dbReference type="SUPFAM" id="SSF56300">
    <property type="entry name" value="Metallo-dependent phosphatases"/>
    <property type="match status" value="1"/>
</dbReference>
<proteinExistence type="predicted"/>
<feature type="signal peptide" evidence="1">
    <location>
        <begin position="1"/>
        <end position="25"/>
    </location>
</feature>
<feature type="domain" description="Calcineurin-like phosphoesterase" evidence="2">
    <location>
        <begin position="149"/>
        <end position="326"/>
    </location>
</feature>
<dbReference type="Pfam" id="PF00149">
    <property type="entry name" value="Metallophos"/>
    <property type="match status" value="1"/>
</dbReference>
<dbReference type="GO" id="GO:0016787">
    <property type="term" value="F:hydrolase activity"/>
    <property type="evidence" value="ECO:0007669"/>
    <property type="project" value="InterPro"/>
</dbReference>
<dbReference type="InterPro" id="IPR029052">
    <property type="entry name" value="Metallo-depent_PP-like"/>
</dbReference>
<dbReference type="InterPro" id="IPR004843">
    <property type="entry name" value="Calcineurin-like_PHP"/>
</dbReference>
<sequence>MKATILRAGLVVGVLLLATAATGAAAGPAPSACGWSAGVQVCVSVPSNTLTGDVPVTATVEGKVPYDLVFTWESDDLLLDFQPPWTFVWPTARFPNGPGHLGVSVKPHSGELGDAVLLPLTLDNPPRAGAPGNWQELFAPRQFDGDPLIAAVGDGGDGTRASAAVAQSVLDSRAGLLLFLGDVYETGTAAEWDFNYGRSSFDDPGGGKDWGRLARFTKPTLGNHEAHHMDAWEDYWHGRPTYETFSWRGVRFLVLNSECGVAGGCGPRSPQYQWAQQVLRDSPERCVVATWHRPLMGPIPHEKMADLFALLADNGGDLVLNGHQHDMEQYEPLTGDLRPGGHLVQLIAGSGGHIPHDDPMPRHGVWQATGYPGALYVTAHGDRLDWAYRDTNGQVVPDPAGVPGTGSVTC</sequence>
<dbReference type="AlphaFoldDB" id="A0A8J7KST9"/>
<keyword evidence="4" id="KW-1185">Reference proteome</keyword>
<organism evidence="3 4">
    <name type="scientific">Longispora fulva</name>
    <dbReference type="NCBI Taxonomy" id="619741"/>
    <lineage>
        <taxon>Bacteria</taxon>
        <taxon>Bacillati</taxon>
        <taxon>Actinomycetota</taxon>
        <taxon>Actinomycetes</taxon>
        <taxon>Micromonosporales</taxon>
        <taxon>Micromonosporaceae</taxon>
        <taxon>Longispora</taxon>
    </lineage>
</organism>
<evidence type="ECO:0000259" key="2">
    <source>
        <dbReference type="Pfam" id="PF00149"/>
    </source>
</evidence>